<keyword evidence="2" id="KW-1185">Reference proteome</keyword>
<dbReference type="Proteomes" id="UP000699975">
    <property type="component" value="Unassembled WGS sequence"/>
</dbReference>
<reference evidence="1 2" key="1">
    <citation type="submission" date="2021-04" db="EMBL/GenBank/DDBJ databases">
        <authorList>
            <person name="Pira H."/>
            <person name="Risdian C."/>
            <person name="Wink J."/>
        </authorList>
    </citation>
    <scope>NUCLEOTIDE SEQUENCE [LARGE SCALE GENOMIC DNA]</scope>
    <source>
        <strain evidence="1 2">WH131</strain>
    </source>
</reference>
<proteinExistence type="predicted"/>
<dbReference type="RefSeq" id="WP_218317018.1">
    <property type="nucleotide sequence ID" value="NZ_JAGSPB010000002.1"/>
</dbReference>
<organism evidence="1 2">
    <name type="scientific">Erythrobacter ani</name>
    <dbReference type="NCBI Taxonomy" id="2827235"/>
    <lineage>
        <taxon>Bacteria</taxon>
        <taxon>Pseudomonadati</taxon>
        <taxon>Pseudomonadota</taxon>
        <taxon>Alphaproteobacteria</taxon>
        <taxon>Sphingomonadales</taxon>
        <taxon>Erythrobacteraceae</taxon>
        <taxon>Erythrobacter/Porphyrobacter group</taxon>
        <taxon>Erythrobacter</taxon>
    </lineage>
</organism>
<name>A0ABS6SPM6_9SPHN</name>
<comment type="caution">
    <text evidence="1">The sequence shown here is derived from an EMBL/GenBank/DDBJ whole genome shotgun (WGS) entry which is preliminary data.</text>
</comment>
<protein>
    <submittedName>
        <fullName evidence="1">Cadherin repeat domain-containing protein</fullName>
    </submittedName>
</protein>
<sequence>MPKIASGLCSLLLLRTKGENGHLVTSVRSLFIYNDLSIVNFLGVVSMSFFHLSDQRVLVGILVPISLMLGACGGGGSSSPSPTPTPTPVATAPTFTSSSAASVVENTDGTFYTATASDPQNDPLTFDIFAGVDASAFVIDSNGSLRFVEVPNFDLPNDADLDNTYEVTLRVQAGGEQATLALSVEVTNDREGIVVRRVADGIVDPVAMAQIAGEPILLIAERNGRVLRFNQDDNSVVEDIFIRDNRRPGEILAIGAAFFSTTYQKGIYMVTHSPTDGLMLQAFNADRGTTGFARLADPWTEPTTVSFIYQPEVLIAIGSPTQTDAQDPSTMYGKLVRLPFVDPFAGASLPRNILIRPEVIGDGMQRPGGFALPDSDSRVVDSDLSILADRGSSVFHELTVFGPNWRPLDFGWPNFEGSEAVTADPPDQINGPNLIYEVGDGPKQGEGVIAGQLFRSSFDPAFGDSFVFFDVNGTVFSIESEKLADGFLHSADEFEDKTQDFQPDQGEIGTLVGYGAGIASTFFYLLDSDGELFEVSQETD</sequence>
<evidence type="ECO:0000313" key="2">
    <source>
        <dbReference type="Proteomes" id="UP000699975"/>
    </source>
</evidence>
<accession>A0ABS6SPM6</accession>
<gene>
    <name evidence="1" type="ORF">KCG45_09545</name>
</gene>
<dbReference type="EMBL" id="JAGSPB010000002">
    <property type="protein sequence ID" value="MBV7266422.1"/>
    <property type="molecule type" value="Genomic_DNA"/>
</dbReference>
<evidence type="ECO:0000313" key="1">
    <source>
        <dbReference type="EMBL" id="MBV7266422.1"/>
    </source>
</evidence>